<evidence type="ECO:0000256" key="9">
    <source>
        <dbReference type="ARBA" id="ARBA00025772"/>
    </source>
</evidence>
<keyword evidence="5" id="KW-0997">Cell inner membrane</keyword>
<dbReference type="Pfam" id="PF12019">
    <property type="entry name" value="GspH"/>
    <property type="match status" value="1"/>
</dbReference>
<sequence length="187" mass="20379">MFCDDERPQGSETAFSREEKHMRHAGFTLIELLIVVALVAILANIATPSFKELIDSSRGLATAQELASGIRSARVAAITRNQIVTIHAIDDDWSNGWRIILDPNGKGPDENDTLLVERANDGKSRVAGSRKRARQMSFNGLGGLRGRTNDTLHVCARAQPVSNYRVIVAATGRVRLEDNKKASALCG</sequence>
<evidence type="ECO:0000313" key="13">
    <source>
        <dbReference type="EMBL" id="KPY96481.1"/>
    </source>
</evidence>
<comment type="caution">
    <text evidence="13">The sequence shown here is derived from an EMBL/GenBank/DDBJ whole genome shotgun (WGS) entry which is preliminary data.</text>
</comment>
<dbReference type="EMBL" id="LJRO01000313">
    <property type="protein sequence ID" value="KPY96481.1"/>
    <property type="molecule type" value="Genomic_DNA"/>
</dbReference>
<evidence type="ECO:0000256" key="7">
    <source>
        <dbReference type="ARBA" id="ARBA00022989"/>
    </source>
</evidence>
<dbReference type="Proteomes" id="UP000050523">
    <property type="component" value="Unassembled WGS sequence"/>
</dbReference>
<keyword evidence="6 11" id="KW-0812">Transmembrane</keyword>
<proteinExistence type="inferred from homology"/>
<dbReference type="Pfam" id="PF07963">
    <property type="entry name" value="N_methyl"/>
    <property type="match status" value="1"/>
</dbReference>
<dbReference type="InterPro" id="IPR022346">
    <property type="entry name" value="T2SS_GspH"/>
</dbReference>
<evidence type="ECO:0000259" key="12">
    <source>
        <dbReference type="Pfam" id="PF12019"/>
    </source>
</evidence>
<dbReference type="InterPro" id="IPR012902">
    <property type="entry name" value="N_methyl_site"/>
</dbReference>
<keyword evidence="4" id="KW-0488">Methylation</keyword>
<evidence type="ECO:0000256" key="2">
    <source>
        <dbReference type="ARBA" id="ARBA00021549"/>
    </source>
</evidence>
<evidence type="ECO:0000256" key="4">
    <source>
        <dbReference type="ARBA" id="ARBA00022481"/>
    </source>
</evidence>
<evidence type="ECO:0000313" key="14">
    <source>
        <dbReference type="Proteomes" id="UP000050523"/>
    </source>
</evidence>
<evidence type="ECO:0000256" key="11">
    <source>
        <dbReference type="SAM" id="Phobius"/>
    </source>
</evidence>
<comment type="subcellular location">
    <subcellularLocation>
        <location evidence="1">Cell inner membrane</location>
        <topology evidence="1">Single-pass membrane protein</topology>
    </subcellularLocation>
</comment>
<evidence type="ECO:0000256" key="10">
    <source>
        <dbReference type="ARBA" id="ARBA00030775"/>
    </source>
</evidence>
<accession>A0AA40TU25</accession>
<dbReference type="AlphaFoldDB" id="A0AA40TU25"/>
<dbReference type="GO" id="GO:0005886">
    <property type="term" value="C:plasma membrane"/>
    <property type="evidence" value="ECO:0007669"/>
    <property type="project" value="UniProtKB-SubCell"/>
</dbReference>
<evidence type="ECO:0000256" key="8">
    <source>
        <dbReference type="ARBA" id="ARBA00023136"/>
    </source>
</evidence>
<evidence type="ECO:0000256" key="5">
    <source>
        <dbReference type="ARBA" id="ARBA00022519"/>
    </source>
</evidence>
<feature type="domain" description="General secretion pathway GspH" evidence="12">
    <location>
        <begin position="62"/>
        <end position="172"/>
    </location>
</feature>
<dbReference type="SUPFAM" id="SSF54523">
    <property type="entry name" value="Pili subunits"/>
    <property type="match status" value="1"/>
</dbReference>
<name>A0AA40TU25_9PSED</name>
<reference evidence="13 14" key="1">
    <citation type="submission" date="2015-09" db="EMBL/GenBank/DDBJ databases">
        <title>Genome announcement of multiple Pseudomonas syringae strains.</title>
        <authorList>
            <person name="Thakur S."/>
            <person name="Wang P.W."/>
            <person name="Gong Y."/>
            <person name="Weir B.S."/>
            <person name="Guttman D.S."/>
        </authorList>
    </citation>
    <scope>NUCLEOTIDE SEQUENCE [LARGE SCALE GENOMIC DNA]</scope>
    <source>
        <strain evidence="13 14">ICMP9151</strain>
    </source>
</reference>
<keyword evidence="7 11" id="KW-1133">Transmembrane helix</keyword>
<comment type="similarity">
    <text evidence="9">Belongs to the GSP H family.</text>
</comment>
<dbReference type="GO" id="GO:0015628">
    <property type="term" value="P:protein secretion by the type II secretion system"/>
    <property type="evidence" value="ECO:0007669"/>
    <property type="project" value="InterPro"/>
</dbReference>
<keyword evidence="3" id="KW-1003">Cell membrane</keyword>
<gene>
    <name evidence="13" type="ORF">ALO43_01296</name>
</gene>
<evidence type="ECO:0000256" key="6">
    <source>
        <dbReference type="ARBA" id="ARBA00022692"/>
    </source>
</evidence>
<evidence type="ECO:0000256" key="3">
    <source>
        <dbReference type="ARBA" id="ARBA00022475"/>
    </source>
</evidence>
<dbReference type="NCBIfam" id="TIGR02532">
    <property type="entry name" value="IV_pilin_GFxxxE"/>
    <property type="match status" value="1"/>
</dbReference>
<protein>
    <recommendedName>
        <fullName evidence="2">Type II secretion system protein H</fullName>
    </recommendedName>
    <alternativeName>
        <fullName evidence="10">General secretion pathway protein H</fullName>
    </alternativeName>
</protein>
<keyword evidence="8 11" id="KW-0472">Membrane</keyword>
<dbReference type="InterPro" id="IPR045584">
    <property type="entry name" value="Pilin-like"/>
</dbReference>
<organism evidence="13 14">
    <name type="scientific">Pseudomonas tremae</name>
    <dbReference type="NCBI Taxonomy" id="200454"/>
    <lineage>
        <taxon>Bacteria</taxon>
        <taxon>Pseudomonadati</taxon>
        <taxon>Pseudomonadota</taxon>
        <taxon>Gammaproteobacteria</taxon>
        <taxon>Pseudomonadales</taxon>
        <taxon>Pseudomonadaceae</taxon>
        <taxon>Pseudomonas</taxon>
    </lineage>
</organism>
<evidence type="ECO:0000256" key="1">
    <source>
        <dbReference type="ARBA" id="ARBA00004377"/>
    </source>
</evidence>
<feature type="transmembrane region" description="Helical" evidence="11">
    <location>
        <begin position="25"/>
        <end position="46"/>
    </location>
</feature>
<dbReference type="Gene3D" id="3.55.40.10">
    <property type="entry name" value="minor pseudopilin epsh domain"/>
    <property type="match status" value="1"/>
</dbReference>
<dbReference type="GO" id="GO:0015627">
    <property type="term" value="C:type II protein secretion system complex"/>
    <property type="evidence" value="ECO:0007669"/>
    <property type="project" value="InterPro"/>
</dbReference>